<sequence>MLKGRTILITGGGSGIGEALATILSAENKVIINGRNEEKLKKVSAAGKDISYYVADVSKPDEIDGLFKRMKADNIVVDVLINNAGVTEPYYIDKKIMTSSQIFERINTNLSGAIAVTQQFICQADRAASNLIVNVSSAIVAFPVPAQLLYFSSKSGLHAFTRLLRYQLKDTNFKVVEVLPQGVDTEMSRGLGYSGKAPLPSTYAREVIRSINKGKTEHAFVGFTTARLFNALIPNATLRLVDKMSQKLFKH</sequence>
<dbReference type="RefSeq" id="WP_247811745.1">
    <property type="nucleotide sequence ID" value="NZ_CP095855.1"/>
</dbReference>
<dbReference type="Pfam" id="PF00106">
    <property type="entry name" value="adh_short"/>
    <property type="match status" value="1"/>
</dbReference>
<dbReference type="Proteomes" id="UP000830198">
    <property type="component" value="Chromosome"/>
</dbReference>
<evidence type="ECO:0000313" key="4">
    <source>
        <dbReference type="EMBL" id="UPK69455.1"/>
    </source>
</evidence>
<dbReference type="InterPro" id="IPR002347">
    <property type="entry name" value="SDR_fam"/>
</dbReference>
<keyword evidence="2" id="KW-0560">Oxidoreductase</keyword>
<dbReference type="InterPro" id="IPR036291">
    <property type="entry name" value="NAD(P)-bd_dom_sf"/>
</dbReference>
<comment type="similarity">
    <text evidence="1 3">Belongs to the short-chain dehydrogenases/reductases (SDR) family.</text>
</comment>
<dbReference type="SUPFAM" id="SSF51735">
    <property type="entry name" value="NAD(P)-binding Rossmann-fold domains"/>
    <property type="match status" value="1"/>
</dbReference>
<protein>
    <submittedName>
        <fullName evidence="4">SDR family NAD(P)-dependent oxidoreductase</fullName>
    </submittedName>
</protein>
<keyword evidence="5" id="KW-1185">Reference proteome</keyword>
<evidence type="ECO:0000256" key="2">
    <source>
        <dbReference type="ARBA" id="ARBA00023002"/>
    </source>
</evidence>
<organism evidence="4 5">
    <name type="scientific">Chitinophaga filiformis</name>
    <name type="common">Myxococcus filiformis</name>
    <name type="synonym">Flexibacter filiformis</name>
    <dbReference type="NCBI Taxonomy" id="104663"/>
    <lineage>
        <taxon>Bacteria</taxon>
        <taxon>Pseudomonadati</taxon>
        <taxon>Bacteroidota</taxon>
        <taxon>Chitinophagia</taxon>
        <taxon>Chitinophagales</taxon>
        <taxon>Chitinophagaceae</taxon>
        <taxon>Chitinophaga</taxon>
    </lineage>
</organism>
<dbReference type="PRINTS" id="PR00081">
    <property type="entry name" value="GDHRDH"/>
</dbReference>
<evidence type="ECO:0000256" key="3">
    <source>
        <dbReference type="RuleBase" id="RU000363"/>
    </source>
</evidence>
<dbReference type="PANTHER" id="PTHR44196:SF1">
    <property type="entry name" value="DEHYDROGENASE_REDUCTASE SDR FAMILY MEMBER 7B"/>
    <property type="match status" value="1"/>
</dbReference>
<name>A0ABY4I049_CHIFI</name>
<dbReference type="Gene3D" id="3.40.50.720">
    <property type="entry name" value="NAD(P)-binding Rossmann-like Domain"/>
    <property type="match status" value="1"/>
</dbReference>
<reference evidence="4 5" key="1">
    <citation type="submission" date="2022-04" db="EMBL/GenBank/DDBJ databases">
        <title>The arsenic-methylating capacity of Chitinophaga filiformis YT5 during chitin decomposition.</title>
        <authorList>
            <person name="Chen G."/>
            <person name="Liang Y."/>
        </authorList>
    </citation>
    <scope>NUCLEOTIDE SEQUENCE [LARGE SCALE GENOMIC DNA]</scope>
    <source>
        <strain evidence="4 5">YT5</strain>
    </source>
</reference>
<accession>A0ABY4I049</accession>
<proteinExistence type="inferred from homology"/>
<dbReference type="PRINTS" id="PR00080">
    <property type="entry name" value="SDRFAMILY"/>
</dbReference>
<dbReference type="EMBL" id="CP095855">
    <property type="protein sequence ID" value="UPK69455.1"/>
    <property type="molecule type" value="Genomic_DNA"/>
</dbReference>
<gene>
    <name evidence="4" type="ORF">MYF79_31315</name>
</gene>
<dbReference type="PANTHER" id="PTHR44196">
    <property type="entry name" value="DEHYDROGENASE/REDUCTASE SDR FAMILY MEMBER 7B"/>
    <property type="match status" value="1"/>
</dbReference>
<evidence type="ECO:0000313" key="5">
    <source>
        <dbReference type="Proteomes" id="UP000830198"/>
    </source>
</evidence>
<evidence type="ECO:0000256" key="1">
    <source>
        <dbReference type="ARBA" id="ARBA00006484"/>
    </source>
</evidence>